<dbReference type="Gene3D" id="1.10.287.950">
    <property type="entry name" value="Methyl-accepting chemotaxis protein"/>
    <property type="match status" value="1"/>
</dbReference>
<dbReference type="SUPFAM" id="SSF103190">
    <property type="entry name" value="Sensory domain-like"/>
    <property type="match status" value="1"/>
</dbReference>
<dbReference type="AlphaFoldDB" id="A0A9D9N1S7"/>
<reference evidence="7" key="2">
    <citation type="journal article" date="2021" name="PeerJ">
        <title>Extensive microbial diversity within the chicken gut microbiome revealed by metagenomics and culture.</title>
        <authorList>
            <person name="Gilroy R."/>
            <person name="Ravi A."/>
            <person name="Getino M."/>
            <person name="Pursley I."/>
            <person name="Horton D.L."/>
            <person name="Alikhan N.F."/>
            <person name="Baker D."/>
            <person name="Gharbi K."/>
            <person name="Hall N."/>
            <person name="Watson M."/>
            <person name="Adriaenssens E.M."/>
            <person name="Foster-Nyarko E."/>
            <person name="Jarju S."/>
            <person name="Secka A."/>
            <person name="Antonio M."/>
            <person name="Oren A."/>
            <person name="Chaudhuri R.R."/>
            <person name="La Ragione R."/>
            <person name="Hildebrand F."/>
            <person name="Pallen M.J."/>
        </authorList>
    </citation>
    <scope>NUCLEOTIDE SEQUENCE</scope>
    <source>
        <strain evidence="7">10532</strain>
    </source>
</reference>
<accession>A0A9D9N1S7</accession>
<feature type="transmembrane region" description="Helical" evidence="4">
    <location>
        <begin position="263"/>
        <end position="285"/>
    </location>
</feature>
<dbReference type="InterPro" id="IPR004089">
    <property type="entry name" value="MCPsignal_dom"/>
</dbReference>
<evidence type="ECO:0000256" key="2">
    <source>
        <dbReference type="ARBA" id="ARBA00029447"/>
    </source>
</evidence>
<dbReference type="CDD" id="cd12914">
    <property type="entry name" value="PDC1_DGC_like"/>
    <property type="match status" value="1"/>
</dbReference>
<proteinExistence type="inferred from homology"/>
<dbReference type="InterPro" id="IPR029151">
    <property type="entry name" value="Sensor-like_sf"/>
</dbReference>
<dbReference type="Gene3D" id="3.30.450.20">
    <property type="entry name" value="PAS domain"/>
    <property type="match status" value="1"/>
</dbReference>
<feature type="domain" description="Methyl-accepting transducer" evidence="5">
    <location>
        <begin position="388"/>
        <end position="610"/>
    </location>
</feature>
<keyword evidence="4" id="KW-0812">Transmembrane</keyword>
<feature type="domain" description="HAMP" evidence="6">
    <location>
        <begin position="287"/>
        <end position="341"/>
    </location>
</feature>
<dbReference type="PROSITE" id="PS50111">
    <property type="entry name" value="CHEMOTAXIS_TRANSDUC_2"/>
    <property type="match status" value="1"/>
</dbReference>
<dbReference type="SMART" id="SM00304">
    <property type="entry name" value="HAMP"/>
    <property type="match status" value="1"/>
</dbReference>
<organism evidence="7 8">
    <name type="scientific">Candidatus Gallitreponema excrementavium</name>
    <dbReference type="NCBI Taxonomy" id="2840840"/>
    <lineage>
        <taxon>Bacteria</taxon>
        <taxon>Pseudomonadati</taxon>
        <taxon>Spirochaetota</taxon>
        <taxon>Spirochaetia</taxon>
        <taxon>Spirochaetales</taxon>
        <taxon>Candidatus Gallitreponema</taxon>
    </lineage>
</organism>
<reference evidence="7" key="1">
    <citation type="submission" date="2020-10" db="EMBL/GenBank/DDBJ databases">
        <authorList>
            <person name="Gilroy R."/>
        </authorList>
    </citation>
    <scope>NUCLEOTIDE SEQUENCE</scope>
    <source>
        <strain evidence="7">10532</strain>
    </source>
</reference>
<comment type="caution">
    <text evidence="7">The sequence shown here is derived from an EMBL/GenBank/DDBJ whole genome shotgun (WGS) entry which is preliminary data.</text>
</comment>
<dbReference type="GO" id="GO:0007165">
    <property type="term" value="P:signal transduction"/>
    <property type="evidence" value="ECO:0007669"/>
    <property type="project" value="UniProtKB-KW"/>
</dbReference>
<evidence type="ECO:0000256" key="1">
    <source>
        <dbReference type="ARBA" id="ARBA00023224"/>
    </source>
</evidence>
<dbReference type="CDD" id="cd06225">
    <property type="entry name" value="HAMP"/>
    <property type="match status" value="1"/>
</dbReference>
<dbReference type="EMBL" id="JADIMM010000039">
    <property type="protein sequence ID" value="MBO8457217.1"/>
    <property type="molecule type" value="Genomic_DNA"/>
</dbReference>
<protein>
    <submittedName>
        <fullName evidence="7">HAMP domain-containing protein</fullName>
    </submittedName>
</protein>
<dbReference type="Pfam" id="PF00015">
    <property type="entry name" value="MCPsignal"/>
    <property type="match status" value="1"/>
</dbReference>
<keyword evidence="4" id="KW-0472">Membrane</keyword>
<dbReference type="PANTHER" id="PTHR32089">
    <property type="entry name" value="METHYL-ACCEPTING CHEMOTAXIS PROTEIN MCPB"/>
    <property type="match status" value="1"/>
</dbReference>
<dbReference type="InterPro" id="IPR003660">
    <property type="entry name" value="HAMP_dom"/>
</dbReference>
<dbReference type="GO" id="GO:0016020">
    <property type="term" value="C:membrane"/>
    <property type="evidence" value="ECO:0007669"/>
    <property type="project" value="InterPro"/>
</dbReference>
<evidence type="ECO:0000256" key="4">
    <source>
        <dbReference type="SAM" id="Phobius"/>
    </source>
</evidence>
<comment type="similarity">
    <text evidence="2">Belongs to the methyl-accepting chemotaxis (MCP) protein family.</text>
</comment>
<evidence type="ECO:0000259" key="5">
    <source>
        <dbReference type="PROSITE" id="PS50111"/>
    </source>
</evidence>
<keyword evidence="1 3" id="KW-0807">Transducer</keyword>
<dbReference type="Gene3D" id="6.10.340.10">
    <property type="match status" value="1"/>
</dbReference>
<evidence type="ECO:0000313" key="7">
    <source>
        <dbReference type="EMBL" id="MBO8457217.1"/>
    </source>
</evidence>
<name>A0A9D9N1S7_9SPIR</name>
<evidence type="ECO:0000256" key="3">
    <source>
        <dbReference type="PROSITE-ProRule" id="PRU00284"/>
    </source>
</evidence>
<dbReference type="Proteomes" id="UP000823638">
    <property type="component" value="Unassembled WGS sequence"/>
</dbReference>
<keyword evidence="4" id="KW-1133">Transmembrane helix</keyword>
<sequence>MSTLFDSIKDITISIAETQQIKNMNWGISGPMLKEISDNVTTISRFLLIDKDGSYWISNNIKGNPYFNGKVTYDNSIQDTEPLNVSSRDYFQFTFSKNKDNKKRIFVSDMNLSLSTGERQCIISSSVINNNETKGILAAVLTDNEFQALLNSLIDDFETNFGKESCFFMISDNGNIINMFKYDKSKEKFVDFANESRQIQTTDILPEDFKDTISFFSNMDEGVINHTFNNEKSVVSKFRISGTPFSIYINVPEKTIYKTVNTLGIVIIILIIISAFLLFLGSLIISSKIAVPVEHTSKSLKEISDGKSDLTLRVDIVGNDEISTLGKYFNLFMDKFHNIISNINSHSSSMKDISEKLENHSDSINQNIKSIGENLKHLNSRTSEQSSSVEQTCCTVEKIMSNISSLHGQIESQSAAVNQSSAAVQQMISNINSITENINKASLSFKELIETSHHGSENLDLVKKLVTDVSGLSSHLLETNAVINSIASQTNLLAMNAAIEAAHAGDAGKGFSVVADEIRKLAEDSSAQSKMIAKELKSIVSSIETIVTATNKASKSFDDVKFQIDSVGQLTDEITLAMTEQNEGSKQIIEALKSIQDVTLNVRESSIDINSNSDLIQQEMLSLTTISGDVQRMTEEVFSAVESINLSMSDITKDSHENKNAIEDLTQITKGFKLE</sequence>
<dbReference type="SMART" id="SM00283">
    <property type="entry name" value="MA"/>
    <property type="match status" value="1"/>
</dbReference>
<evidence type="ECO:0000313" key="8">
    <source>
        <dbReference type="Proteomes" id="UP000823638"/>
    </source>
</evidence>
<gene>
    <name evidence="7" type="ORF">IAA81_03190</name>
</gene>
<dbReference type="Pfam" id="PF00672">
    <property type="entry name" value="HAMP"/>
    <property type="match status" value="1"/>
</dbReference>
<evidence type="ECO:0000259" key="6">
    <source>
        <dbReference type="PROSITE" id="PS50885"/>
    </source>
</evidence>
<dbReference type="SUPFAM" id="SSF58104">
    <property type="entry name" value="Methyl-accepting chemotaxis protein (MCP) signaling domain"/>
    <property type="match status" value="2"/>
</dbReference>
<dbReference type="PANTHER" id="PTHR32089:SF112">
    <property type="entry name" value="LYSOZYME-LIKE PROTEIN-RELATED"/>
    <property type="match status" value="1"/>
</dbReference>
<dbReference type="PROSITE" id="PS50885">
    <property type="entry name" value="HAMP"/>
    <property type="match status" value="1"/>
</dbReference>